<name>A0A3R8U262_9GAMM</name>
<accession>A0A3R8U262</accession>
<gene>
    <name evidence="1" type="ORF">EGJ28_16370</name>
</gene>
<protein>
    <submittedName>
        <fullName evidence="1">Uncharacterized protein</fullName>
    </submittedName>
</protein>
<dbReference type="Proteomes" id="UP000276506">
    <property type="component" value="Unassembled WGS sequence"/>
</dbReference>
<sequence>MTDQITTLSAAVPFRDTCGKALSDIPGGEAAADRLCEVYGYPPKSIRTQTQLAAALMQSDKVLTKIAAMLGAPEQRDPEKAEAAAKFFDAYNKALGLLLQGFAMTLAPKIKDNGDLASKQAIRLFNDLAMGKSDASAEDWQQLTRLLNHTKAHAKAQE</sequence>
<comment type="caution">
    <text evidence="1">The sequence shown here is derived from an EMBL/GenBank/DDBJ whole genome shotgun (WGS) entry which is preliminary data.</text>
</comment>
<proteinExistence type="predicted"/>
<dbReference type="AlphaFoldDB" id="A0A3R8U262"/>
<evidence type="ECO:0000313" key="2">
    <source>
        <dbReference type="Proteomes" id="UP000276506"/>
    </source>
</evidence>
<reference evidence="1 2" key="1">
    <citation type="submission" date="2018-10" db="EMBL/GenBank/DDBJ databases">
        <title>Transmission dynamics of multidrug resistant bacteria on intensive care unit surfaces.</title>
        <authorList>
            <person name="D'Souza A.W."/>
            <person name="Potter R.F."/>
            <person name="Wallace M."/>
            <person name="Shupe A."/>
            <person name="Patel S."/>
            <person name="Sun S."/>
            <person name="Gul D."/>
            <person name="Kwon J.H."/>
            <person name="Andleeb S."/>
            <person name="Burnham C.-A.D."/>
            <person name="Dantas G."/>
        </authorList>
    </citation>
    <scope>NUCLEOTIDE SEQUENCE [LARGE SCALE GENOMIC DNA]</scope>
    <source>
        <strain evidence="1 2">PX_177</strain>
    </source>
</reference>
<dbReference type="RefSeq" id="WP_125877975.1">
    <property type="nucleotide sequence ID" value="NZ_RHQL01000010.1"/>
</dbReference>
<dbReference type="EMBL" id="RHQL01000010">
    <property type="protein sequence ID" value="RRV08839.1"/>
    <property type="molecule type" value="Genomic_DNA"/>
</dbReference>
<organism evidence="1 2">
    <name type="scientific">Stutzerimonas xanthomarina</name>
    <dbReference type="NCBI Taxonomy" id="271420"/>
    <lineage>
        <taxon>Bacteria</taxon>
        <taxon>Pseudomonadati</taxon>
        <taxon>Pseudomonadota</taxon>
        <taxon>Gammaproteobacteria</taxon>
        <taxon>Pseudomonadales</taxon>
        <taxon>Pseudomonadaceae</taxon>
        <taxon>Stutzerimonas</taxon>
    </lineage>
</organism>
<evidence type="ECO:0000313" key="1">
    <source>
        <dbReference type="EMBL" id="RRV08839.1"/>
    </source>
</evidence>